<comment type="caution">
    <text evidence="1">The sequence shown here is derived from an EMBL/GenBank/DDBJ whole genome shotgun (WGS) entry which is preliminary data.</text>
</comment>
<name>A0ABT3KGI7_9GAMM</name>
<keyword evidence="2" id="KW-1185">Reference proteome</keyword>
<dbReference type="EMBL" id="JAPEUL010000007">
    <property type="protein sequence ID" value="MCW4629630.1"/>
    <property type="molecule type" value="Genomic_DNA"/>
</dbReference>
<sequence>MRWLNRDKPNTLGALGWRIVNDQVTYLISSSADAGWSGVGNTGRICESAQLGITPTFGGGGDSNAAMIKQIRALSVKDKGFDWLFCDLSQMQKLCLFAAVLAEGRKTIKGKPLTNARIAATLPTFAAELRLGPAHATPSEKTFANNIAEGRKRFLLKLQTELAARLTEEQLRAIA</sequence>
<dbReference type="Proteomes" id="UP001431181">
    <property type="component" value="Unassembled WGS sequence"/>
</dbReference>
<reference evidence="1" key="1">
    <citation type="submission" date="2022-11" db="EMBL/GenBank/DDBJ databases">
        <title>Marinomonas sp. nov., isolated from marine algae.</title>
        <authorList>
            <person name="Choi D.G."/>
            <person name="Kim J.M."/>
            <person name="Lee J.K."/>
            <person name="Baek J.H."/>
            <person name="Jeon C.O."/>
        </authorList>
    </citation>
    <scope>NUCLEOTIDE SEQUENCE</scope>
    <source>
        <strain evidence="1">KJ51-3</strain>
    </source>
</reference>
<protein>
    <submittedName>
        <fullName evidence="1">Uncharacterized protein</fullName>
    </submittedName>
</protein>
<organism evidence="1 2">
    <name type="scientific">Marinomonas rhodophyticola</name>
    <dbReference type="NCBI Taxonomy" id="2992803"/>
    <lineage>
        <taxon>Bacteria</taxon>
        <taxon>Pseudomonadati</taxon>
        <taxon>Pseudomonadota</taxon>
        <taxon>Gammaproteobacteria</taxon>
        <taxon>Oceanospirillales</taxon>
        <taxon>Oceanospirillaceae</taxon>
        <taxon>Marinomonas</taxon>
    </lineage>
</organism>
<dbReference type="RefSeq" id="WP_265218843.1">
    <property type="nucleotide sequence ID" value="NZ_JAPEUL010000007.1"/>
</dbReference>
<evidence type="ECO:0000313" key="2">
    <source>
        <dbReference type="Proteomes" id="UP001431181"/>
    </source>
</evidence>
<proteinExistence type="predicted"/>
<gene>
    <name evidence="1" type="ORF">ONZ52_11955</name>
</gene>
<evidence type="ECO:0000313" key="1">
    <source>
        <dbReference type="EMBL" id="MCW4629630.1"/>
    </source>
</evidence>
<accession>A0ABT3KGI7</accession>